<feature type="region of interest" description="Disordered" evidence="1">
    <location>
        <begin position="1"/>
        <end position="43"/>
    </location>
</feature>
<proteinExistence type="predicted"/>
<dbReference type="AlphaFoldDB" id="A0AAD6WFD9"/>
<name>A0AAD6WFD9_9ROSI</name>
<reference evidence="2 3" key="1">
    <citation type="journal article" date="2023" name="Mol. Ecol. Resour.">
        <title>Chromosome-level genome assembly of a triploid poplar Populus alba 'Berolinensis'.</title>
        <authorList>
            <person name="Chen S."/>
            <person name="Yu Y."/>
            <person name="Wang X."/>
            <person name="Wang S."/>
            <person name="Zhang T."/>
            <person name="Zhou Y."/>
            <person name="He R."/>
            <person name="Meng N."/>
            <person name="Wang Y."/>
            <person name="Liu W."/>
            <person name="Liu Z."/>
            <person name="Liu J."/>
            <person name="Guo Q."/>
            <person name="Huang H."/>
            <person name="Sederoff R.R."/>
            <person name="Wang G."/>
            <person name="Qu G."/>
            <person name="Chen S."/>
        </authorList>
    </citation>
    <scope>NUCLEOTIDE SEQUENCE [LARGE SCALE GENOMIC DNA]</scope>
    <source>
        <strain evidence="2">SC-2020</strain>
    </source>
</reference>
<gene>
    <name evidence="2" type="ORF">NC653_000499</name>
</gene>
<comment type="caution">
    <text evidence="2">The sequence shown here is derived from an EMBL/GenBank/DDBJ whole genome shotgun (WGS) entry which is preliminary data.</text>
</comment>
<sequence>MIIFNSNQQPQPTAKSRKQNPKPTSLAITKSQPTSLKHNLTSPHVRSMPQIKENIDHNQNRRKNLLNTIYT</sequence>
<organism evidence="2 3">
    <name type="scientific">Populus alba x Populus x berolinensis</name>
    <dbReference type="NCBI Taxonomy" id="444605"/>
    <lineage>
        <taxon>Eukaryota</taxon>
        <taxon>Viridiplantae</taxon>
        <taxon>Streptophyta</taxon>
        <taxon>Embryophyta</taxon>
        <taxon>Tracheophyta</taxon>
        <taxon>Spermatophyta</taxon>
        <taxon>Magnoliopsida</taxon>
        <taxon>eudicotyledons</taxon>
        <taxon>Gunneridae</taxon>
        <taxon>Pentapetalae</taxon>
        <taxon>rosids</taxon>
        <taxon>fabids</taxon>
        <taxon>Malpighiales</taxon>
        <taxon>Salicaceae</taxon>
        <taxon>Saliceae</taxon>
        <taxon>Populus</taxon>
    </lineage>
</organism>
<feature type="compositionally biased region" description="Polar residues" evidence="1">
    <location>
        <begin position="1"/>
        <end position="14"/>
    </location>
</feature>
<dbReference type="EMBL" id="JAQIZT010000001">
    <property type="protein sequence ID" value="KAJ7009801.1"/>
    <property type="molecule type" value="Genomic_DNA"/>
</dbReference>
<keyword evidence="3" id="KW-1185">Reference proteome</keyword>
<accession>A0AAD6WFD9</accession>
<dbReference type="Proteomes" id="UP001164929">
    <property type="component" value="Chromosome 1"/>
</dbReference>
<feature type="compositionally biased region" description="Polar residues" evidence="1">
    <location>
        <begin position="21"/>
        <end position="43"/>
    </location>
</feature>
<evidence type="ECO:0000256" key="1">
    <source>
        <dbReference type="SAM" id="MobiDB-lite"/>
    </source>
</evidence>
<evidence type="ECO:0000313" key="2">
    <source>
        <dbReference type="EMBL" id="KAJ7009801.1"/>
    </source>
</evidence>
<protein>
    <submittedName>
        <fullName evidence="2">Uncharacterized protein</fullName>
    </submittedName>
</protein>
<evidence type="ECO:0000313" key="3">
    <source>
        <dbReference type="Proteomes" id="UP001164929"/>
    </source>
</evidence>